<accession>A0A1X0Q8L6</accession>
<protein>
    <submittedName>
        <fullName evidence="1">SCND3</fullName>
    </submittedName>
</protein>
<proteinExistence type="predicted"/>
<gene>
    <name evidence="1" type="primary">SCND3</name>
    <name evidence="1" type="ORF">HERIO_1968</name>
</gene>
<sequence>MTGLYKRLTTRLKSIIPSIILVYYILDRLNLISKNVNTKIFFVLNLVIKIINDIKHNSKSDRLFKQFCIGRNKIFIRLLYNTEIR</sequence>
<organism evidence="1 2">
    <name type="scientific">Hepatospora eriocheir</name>
    <dbReference type="NCBI Taxonomy" id="1081669"/>
    <lineage>
        <taxon>Eukaryota</taxon>
        <taxon>Fungi</taxon>
        <taxon>Fungi incertae sedis</taxon>
        <taxon>Microsporidia</taxon>
        <taxon>Hepatosporidae</taxon>
        <taxon>Hepatospora</taxon>
    </lineage>
</organism>
<comment type="caution">
    <text evidence="1">The sequence shown here is derived from an EMBL/GenBank/DDBJ whole genome shotgun (WGS) entry which is preliminary data.</text>
</comment>
<keyword evidence="2" id="KW-1185">Reference proteome</keyword>
<dbReference type="OrthoDB" id="10060419at2759"/>
<dbReference type="Proteomes" id="UP000192356">
    <property type="component" value="Unassembled WGS sequence"/>
</dbReference>
<evidence type="ECO:0000313" key="2">
    <source>
        <dbReference type="Proteomes" id="UP000192356"/>
    </source>
</evidence>
<evidence type="ECO:0000313" key="1">
    <source>
        <dbReference type="EMBL" id="ORD96064.1"/>
    </source>
</evidence>
<dbReference type="AlphaFoldDB" id="A0A1X0Q8L6"/>
<dbReference type="VEuPathDB" id="MicrosporidiaDB:A0H76_490"/>
<reference evidence="1 2" key="1">
    <citation type="journal article" date="2017" name="Environ. Microbiol.">
        <title>Decay of the glycolytic pathway and adaptation to intranuclear parasitism within Enterocytozoonidae microsporidia.</title>
        <authorList>
            <person name="Wiredu Boakye D."/>
            <person name="Jaroenlak P."/>
            <person name="Prachumwat A."/>
            <person name="Williams T.A."/>
            <person name="Bateman K.S."/>
            <person name="Itsathitphaisarn O."/>
            <person name="Sritunyalucksana K."/>
            <person name="Paszkiewicz K.H."/>
            <person name="Moore K.A."/>
            <person name="Stentiford G.D."/>
            <person name="Williams B.A."/>
        </authorList>
    </citation>
    <scope>NUCLEOTIDE SEQUENCE [LARGE SCALE GENOMIC DNA]</scope>
    <source>
        <strain evidence="1 2">GB1</strain>
    </source>
</reference>
<name>A0A1X0Q8L6_9MICR</name>
<dbReference type="EMBL" id="LVKB01000133">
    <property type="protein sequence ID" value="ORD96064.1"/>
    <property type="molecule type" value="Genomic_DNA"/>
</dbReference>
<dbReference type="VEuPathDB" id="MicrosporidiaDB:HERIO_1968"/>